<keyword evidence="14" id="KW-1185">Reference proteome</keyword>
<feature type="domain" description="Cyclin-like" evidence="12">
    <location>
        <begin position="197"/>
        <end position="281"/>
    </location>
</feature>
<accession>A0AAD5XUY3</accession>
<evidence type="ECO:0000313" key="14">
    <source>
        <dbReference type="Proteomes" id="UP001211065"/>
    </source>
</evidence>
<evidence type="ECO:0000256" key="5">
    <source>
        <dbReference type="ARBA" id="ARBA00022833"/>
    </source>
</evidence>
<evidence type="ECO:0000256" key="1">
    <source>
        <dbReference type="ARBA" id="ARBA00004123"/>
    </source>
</evidence>
<evidence type="ECO:0000313" key="13">
    <source>
        <dbReference type="EMBL" id="KAJ3217558.1"/>
    </source>
</evidence>
<sequence>MVVIVQEVRLLNVSIEVGTLDNTKSDSDTAVLVKSCGTVLEENEIIAEVGFTEKSNGAAVADGFLIAHGQARAKSGGYNKFSMASTDDSDKHQITLANGNRKIAEIAHGLRLSQRHVEMAERNFKLAVNYSFTKGRKIAVVAACCLYIVCRLEKTSHMLMDFAGNLHINVYVIGTTYVKLVQILHLREKIPHIDPALYIARFCALLQFEDKVNVVISDCLRLISRMDRDWMALGRRPAGICAAAIFIASRMNGFIRTKEEIVHVVKICTGTLKSRLSEFGQLPTSKLSVDESRKVWLESAEDPPCFMSDSKKNLKKVLIKNGSEKVSKKRKHLNAKDSSDEIEKNIPITPVSLEPDIVEEVEEEEVIVKSMMIELEKPFALNQLKALDKFNDDDLSCFDTDPEVIGALNSELEMEFKKEVFNRLNRNYTENRDPKKKGDTEQKEKKKRVKKSHNQQIPLPPSNSLMDSVHNMLKVKAPQLSSKINYEVFNKTLEV</sequence>
<dbReference type="CDD" id="cd20553">
    <property type="entry name" value="CYCLIN_TFIIIB90_rpt1"/>
    <property type="match status" value="1"/>
</dbReference>
<dbReference type="PRINTS" id="PR00685">
    <property type="entry name" value="TIFACTORIIB"/>
</dbReference>
<dbReference type="GO" id="GO:0097550">
    <property type="term" value="C:transcription preinitiation complex"/>
    <property type="evidence" value="ECO:0007669"/>
    <property type="project" value="TreeGrafter"/>
</dbReference>
<comment type="subcellular location">
    <subcellularLocation>
        <location evidence="1">Nucleus</location>
    </subcellularLocation>
</comment>
<name>A0AAD5XUY3_9FUNG</name>
<dbReference type="Pfam" id="PF00382">
    <property type="entry name" value="TFIIB"/>
    <property type="match status" value="2"/>
</dbReference>
<dbReference type="GO" id="GO:0006384">
    <property type="term" value="P:transcription initiation at RNA polymerase III promoter"/>
    <property type="evidence" value="ECO:0007669"/>
    <property type="project" value="UniProtKB-ARBA"/>
</dbReference>
<dbReference type="GO" id="GO:0000126">
    <property type="term" value="C:transcription factor TFIIIB complex"/>
    <property type="evidence" value="ECO:0007669"/>
    <property type="project" value="UniProtKB-ARBA"/>
</dbReference>
<dbReference type="Pfam" id="PF07741">
    <property type="entry name" value="BRF1"/>
    <property type="match status" value="1"/>
</dbReference>
<evidence type="ECO:0000256" key="11">
    <source>
        <dbReference type="SAM" id="MobiDB-lite"/>
    </source>
</evidence>
<evidence type="ECO:0000256" key="3">
    <source>
        <dbReference type="ARBA" id="ARBA00022723"/>
    </source>
</evidence>
<feature type="compositionally biased region" description="Basic and acidic residues" evidence="11">
    <location>
        <begin position="429"/>
        <end position="444"/>
    </location>
</feature>
<gene>
    <name evidence="13" type="primary">BRF1</name>
    <name evidence="13" type="ORF">HK099_005432</name>
</gene>
<evidence type="ECO:0000256" key="9">
    <source>
        <dbReference type="ARBA" id="ARBA00023242"/>
    </source>
</evidence>
<keyword evidence="6" id="KW-0805">Transcription regulation</keyword>
<reference evidence="13" key="1">
    <citation type="submission" date="2020-05" db="EMBL/GenBank/DDBJ databases">
        <title>Phylogenomic resolution of chytrid fungi.</title>
        <authorList>
            <person name="Stajich J.E."/>
            <person name="Amses K."/>
            <person name="Simmons R."/>
            <person name="Seto K."/>
            <person name="Myers J."/>
            <person name="Bonds A."/>
            <person name="Quandt C.A."/>
            <person name="Barry K."/>
            <person name="Liu P."/>
            <person name="Grigoriev I."/>
            <person name="Longcore J.E."/>
            <person name="James T.Y."/>
        </authorList>
    </citation>
    <scope>NUCLEOTIDE SEQUENCE</scope>
    <source>
        <strain evidence="13">JEL0476</strain>
    </source>
</reference>
<dbReference type="EMBL" id="JADGJW010000421">
    <property type="protein sequence ID" value="KAJ3217558.1"/>
    <property type="molecule type" value="Genomic_DNA"/>
</dbReference>
<dbReference type="GO" id="GO:0070897">
    <property type="term" value="P:transcription preinitiation complex assembly"/>
    <property type="evidence" value="ECO:0007669"/>
    <property type="project" value="InterPro"/>
</dbReference>
<dbReference type="GO" id="GO:0000995">
    <property type="term" value="F:RNA polymerase III general transcription initiation factor activity"/>
    <property type="evidence" value="ECO:0007669"/>
    <property type="project" value="TreeGrafter"/>
</dbReference>
<feature type="domain" description="Cyclin-like" evidence="12">
    <location>
        <begin position="101"/>
        <end position="182"/>
    </location>
</feature>
<comment type="similarity">
    <text evidence="2">Belongs to the TFIIB family.</text>
</comment>
<evidence type="ECO:0000256" key="6">
    <source>
        <dbReference type="ARBA" id="ARBA00023015"/>
    </source>
</evidence>
<keyword evidence="5" id="KW-0862">Zinc</keyword>
<dbReference type="InterPro" id="IPR036915">
    <property type="entry name" value="Cyclin-like_sf"/>
</dbReference>
<dbReference type="GO" id="GO:0001006">
    <property type="term" value="F:RNA polymerase III type 3 promoter sequence-specific DNA binding"/>
    <property type="evidence" value="ECO:0007669"/>
    <property type="project" value="TreeGrafter"/>
</dbReference>
<keyword evidence="9" id="KW-0539">Nucleus</keyword>
<dbReference type="PANTHER" id="PTHR11618">
    <property type="entry name" value="TRANSCRIPTION INITIATION FACTOR IIB-RELATED"/>
    <property type="match status" value="1"/>
</dbReference>
<dbReference type="AlphaFoldDB" id="A0AAD5XUY3"/>
<dbReference type="Gene3D" id="1.10.472.10">
    <property type="entry name" value="Cyclin-like"/>
    <property type="match status" value="2"/>
</dbReference>
<evidence type="ECO:0000256" key="8">
    <source>
        <dbReference type="ARBA" id="ARBA00023163"/>
    </source>
</evidence>
<dbReference type="Proteomes" id="UP001211065">
    <property type="component" value="Unassembled WGS sequence"/>
</dbReference>
<evidence type="ECO:0000256" key="2">
    <source>
        <dbReference type="ARBA" id="ARBA00010857"/>
    </source>
</evidence>
<dbReference type="InterPro" id="IPR011665">
    <property type="entry name" value="BRF1_TBP-bd_dom"/>
</dbReference>
<dbReference type="FunFam" id="1.10.472.10:FF:000002">
    <property type="entry name" value="Transcription factor IIIB 90 kDa subunit"/>
    <property type="match status" value="1"/>
</dbReference>
<evidence type="ECO:0000256" key="10">
    <source>
        <dbReference type="ARBA" id="ARBA00031009"/>
    </source>
</evidence>
<dbReference type="GO" id="GO:0017025">
    <property type="term" value="F:TBP-class protein binding"/>
    <property type="evidence" value="ECO:0007669"/>
    <property type="project" value="InterPro"/>
</dbReference>
<keyword evidence="3" id="KW-0479">Metal-binding</keyword>
<feature type="region of interest" description="Disordered" evidence="11">
    <location>
        <begin position="427"/>
        <end position="466"/>
    </location>
</feature>
<evidence type="ECO:0000259" key="12">
    <source>
        <dbReference type="SMART" id="SM00385"/>
    </source>
</evidence>
<dbReference type="CDD" id="cd20554">
    <property type="entry name" value="CYCLIN_TFIIIB90_rpt2"/>
    <property type="match status" value="1"/>
</dbReference>
<dbReference type="FunFam" id="1.10.472.10:FF:000007">
    <property type="entry name" value="Transcription factor IIIB 90 kDa subunit"/>
    <property type="match status" value="1"/>
</dbReference>
<evidence type="ECO:0000256" key="4">
    <source>
        <dbReference type="ARBA" id="ARBA00022771"/>
    </source>
</evidence>
<comment type="caution">
    <text evidence="13">The sequence shown here is derived from an EMBL/GenBank/DDBJ whole genome shotgun (WGS) entry which is preliminary data.</text>
</comment>
<keyword evidence="8" id="KW-0804">Transcription</keyword>
<keyword evidence="7" id="KW-0010">Activator</keyword>
<proteinExistence type="inferred from homology"/>
<dbReference type="SMART" id="SM00385">
    <property type="entry name" value="CYCLIN"/>
    <property type="match status" value="2"/>
</dbReference>
<organism evidence="13 14">
    <name type="scientific">Clydaea vesicula</name>
    <dbReference type="NCBI Taxonomy" id="447962"/>
    <lineage>
        <taxon>Eukaryota</taxon>
        <taxon>Fungi</taxon>
        <taxon>Fungi incertae sedis</taxon>
        <taxon>Chytridiomycota</taxon>
        <taxon>Chytridiomycota incertae sedis</taxon>
        <taxon>Chytridiomycetes</taxon>
        <taxon>Lobulomycetales</taxon>
        <taxon>Lobulomycetaceae</taxon>
        <taxon>Clydaea</taxon>
    </lineage>
</organism>
<feature type="compositionally biased region" description="Polar residues" evidence="11">
    <location>
        <begin position="454"/>
        <end position="466"/>
    </location>
</feature>
<dbReference type="SUPFAM" id="SSF47954">
    <property type="entry name" value="Cyclin-like"/>
    <property type="match status" value="2"/>
</dbReference>
<dbReference type="GO" id="GO:0008270">
    <property type="term" value="F:zinc ion binding"/>
    <property type="evidence" value="ECO:0007669"/>
    <property type="project" value="UniProtKB-KW"/>
</dbReference>
<keyword evidence="4" id="KW-0863">Zinc-finger</keyword>
<dbReference type="InterPro" id="IPR000812">
    <property type="entry name" value="TFIIB"/>
</dbReference>
<dbReference type="GO" id="GO:0005634">
    <property type="term" value="C:nucleus"/>
    <property type="evidence" value="ECO:0007669"/>
    <property type="project" value="UniProtKB-SubCell"/>
</dbReference>
<evidence type="ECO:0000256" key="7">
    <source>
        <dbReference type="ARBA" id="ARBA00023159"/>
    </source>
</evidence>
<dbReference type="InterPro" id="IPR013763">
    <property type="entry name" value="Cyclin-like_dom"/>
</dbReference>
<dbReference type="PANTHER" id="PTHR11618:SF4">
    <property type="entry name" value="TRANSCRIPTION FACTOR IIIB 90 KDA SUBUNIT"/>
    <property type="match status" value="1"/>
</dbReference>
<protein>
    <recommendedName>
        <fullName evidence="10">B-related factor 1</fullName>
    </recommendedName>
</protein>
<dbReference type="InterPro" id="IPR013150">
    <property type="entry name" value="TFIIB_cyclin"/>
</dbReference>